<dbReference type="AlphaFoldDB" id="A0A939DLB3"/>
<evidence type="ECO:0000313" key="2">
    <source>
        <dbReference type="Proteomes" id="UP000664654"/>
    </source>
</evidence>
<dbReference type="EMBL" id="JAFKCV010000003">
    <property type="protein sequence ID" value="MBN7824737.1"/>
    <property type="molecule type" value="Genomic_DNA"/>
</dbReference>
<dbReference type="RefSeq" id="WP_206572860.1">
    <property type="nucleotide sequence ID" value="NZ_JAFKCV010000003.1"/>
</dbReference>
<keyword evidence="2" id="KW-1185">Reference proteome</keyword>
<reference evidence="1" key="1">
    <citation type="submission" date="2021-03" db="EMBL/GenBank/DDBJ databases">
        <title>novel species isolated from a fishpond in China.</title>
        <authorList>
            <person name="Lu H."/>
            <person name="Cai Z."/>
        </authorList>
    </citation>
    <scope>NUCLEOTIDE SEQUENCE</scope>
    <source>
        <strain evidence="1">JCM 30855</strain>
    </source>
</reference>
<protein>
    <submittedName>
        <fullName evidence="1">DUF1804 family protein</fullName>
    </submittedName>
</protein>
<comment type="caution">
    <text evidence="1">The sequence shown here is derived from an EMBL/GenBank/DDBJ whole genome shotgun (WGS) entry which is preliminary data.</text>
</comment>
<dbReference type="Proteomes" id="UP000664654">
    <property type="component" value="Unassembled WGS sequence"/>
</dbReference>
<sequence length="165" mass="18531">MAHASGKRLAVRSSYVNEQLDLKEAAARHKVSYATALRWKAKAASEGDNWDTSRNSLLLAQGGKKELINQVLERFFTQSENIFKSIDEAENLSPAAKVDLIAKWTDSVSKIQKLLGPSNDFNKIGFSLELLQKLGTFIREHYPQHAHAFIEILEPFGQVLSRDYG</sequence>
<evidence type="ECO:0000313" key="1">
    <source>
        <dbReference type="EMBL" id="MBN7824737.1"/>
    </source>
</evidence>
<accession>A0A939DLB3</accession>
<name>A0A939DLB3_9ALTE</name>
<gene>
    <name evidence="1" type="ORF">J0A66_05805</name>
</gene>
<organism evidence="1 2">
    <name type="scientific">Bowmanella dokdonensis</name>
    <dbReference type="NCBI Taxonomy" id="751969"/>
    <lineage>
        <taxon>Bacteria</taxon>
        <taxon>Pseudomonadati</taxon>
        <taxon>Pseudomonadota</taxon>
        <taxon>Gammaproteobacteria</taxon>
        <taxon>Alteromonadales</taxon>
        <taxon>Alteromonadaceae</taxon>
        <taxon>Bowmanella</taxon>
    </lineage>
</organism>
<dbReference type="InterPro" id="IPR014926">
    <property type="entry name" value="Phage_D3112_Orf24"/>
</dbReference>
<proteinExistence type="predicted"/>
<dbReference type="Pfam" id="PF08822">
    <property type="entry name" value="DUF1804"/>
    <property type="match status" value="1"/>
</dbReference>